<accession>A0A8H2VYV4</accession>
<organism evidence="2 3">
    <name type="scientific">Sclerotinia trifoliorum</name>
    <dbReference type="NCBI Taxonomy" id="28548"/>
    <lineage>
        <taxon>Eukaryota</taxon>
        <taxon>Fungi</taxon>
        <taxon>Dikarya</taxon>
        <taxon>Ascomycota</taxon>
        <taxon>Pezizomycotina</taxon>
        <taxon>Leotiomycetes</taxon>
        <taxon>Helotiales</taxon>
        <taxon>Sclerotiniaceae</taxon>
        <taxon>Sclerotinia</taxon>
    </lineage>
</organism>
<dbReference type="AlphaFoldDB" id="A0A8H2VYV4"/>
<feature type="region of interest" description="Disordered" evidence="1">
    <location>
        <begin position="203"/>
        <end position="238"/>
    </location>
</feature>
<feature type="compositionally biased region" description="Polar residues" evidence="1">
    <location>
        <begin position="220"/>
        <end position="238"/>
    </location>
</feature>
<dbReference type="Proteomes" id="UP000624404">
    <property type="component" value="Unassembled WGS sequence"/>
</dbReference>
<dbReference type="EMBL" id="CAJHIA010000021">
    <property type="protein sequence ID" value="CAD6446498.1"/>
    <property type="molecule type" value="Genomic_DNA"/>
</dbReference>
<name>A0A8H2VYV4_9HELO</name>
<feature type="region of interest" description="Disordered" evidence="1">
    <location>
        <begin position="1"/>
        <end position="30"/>
    </location>
</feature>
<evidence type="ECO:0000313" key="2">
    <source>
        <dbReference type="EMBL" id="CAD6446498.1"/>
    </source>
</evidence>
<feature type="compositionally biased region" description="Polar residues" evidence="1">
    <location>
        <begin position="203"/>
        <end position="213"/>
    </location>
</feature>
<evidence type="ECO:0000313" key="3">
    <source>
        <dbReference type="Proteomes" id="UP000624404"/>
    </source>
</evidence>
<keyword evidence="3" id="KW-1185">Reference proteome</keyword>
<reference evidence="2" key="1">
    <citation type="submission" date="2020-10" db="EMBL/GenBank/DDBJ databases">
        <authorList>
            <person name="Kusch S."/>
        </authorList>
    </citation>
    <scope>NUCLEOTIDE SEQUENCE</scope>
    <source>
        <strain evidence="2">SwB9</strain>
    </source>
</reference>
<dbReference type="OrthoDB" id="3545702at2759"/>
<gene>
    <name evidence="2" type="ORF">SCLTRI_LOCUS6290</name>
</gene>
<protein>
    <submittedName>
        <fullName evidence="2">46893a70-6052-48d9-8943-c788799fee5a</fullName>
    </submittedName>
</protein>
<evidence type="ECO:0000256" key="1">
    <source>
        <dbReference type="SAM" id="MobiDB-lite"/>
    </source>
</evidence>
<proteinExistence type="predicted"/>
<comment type="caution">
    <text evidence="2">The sequence shown here is derived from an EMBL/GenBank/DDBJ whole genome shotgun (WGS) entry which is preliminary data.</text>
</comment>
<sequence length="238" mass="25528">MSQTASSSSINNPENETQSDQPEDTNTGVPVKYSVFPYHGQGAPNFTIILEERPEPGDLYTFGSVNGATEISVYDVVFMIPSGQGAARRGGASFPPLEYVTACNLRATFLALPSSFMRTVREQVKKAWIGMGRLEKIILYEPWTVNVGLNLRAPEGFEFWVVIGKEKLPDPPNHGTGTYVGALSFFVMKRLIDGVVHVDATGTQAGKAQGSDTSNRDAQESNAEGSGTSGTNTQASSA</sequence>
<feature type="compositionally biased region" description="Polar residues" evidence="1">
    <location>
        <begin position="1"/>
        <end position="28"/>
    </location>
</feature>